<proteinExistence type="predicted"/>
<dbReference type="AlphaFoldDB" id="A0AAD7P076"/>
<gene>
    <name evidence="1" type="ORF">DFH07DRAFT_319159</name>
</gene>
<dbReference type="EMBL" id="JARJLG010000003">
    <property type="protein sequence ID" value="KAJ7782311.1"/>
    <property type="molecule type" value="Genomic_DNA"/>
</dbReference>
<name>A0AAD7P076_9AGAR</name>
<organism evidence="1 2">
    <name type="scientific">Mycena maculata</name>
    <dbReference type="NCBI Taxonomy" id="230809"/>
    <lineage>
        <taxon>Eukaryota</taxon>
        <taxon>Fungi</taxon>
        <taxon>Dikarya</taxon>
        <taxon>Basidiomycota</taxon>
        <taxon>Agaricomycotina</taxon>
        <taxon>Agaricomycetes</taxon>
        <taxon>Agaricomycetidae</taxon>
        <taxon>Agaricales</taxon>
        <taxon>Marasmiineae</taxon>
        <taxon>Mycenaceae</taxon>
        <taxon>Mycena</taxon>
    </lineage>
</organism>
<dbReference type="Proteomes" id="UP001215280">
    <property type="component" value="Unassembled WGS sequence"/>
</dbReference>
<sequence>MEDDPNPLLELLSEVLCDQTQRSLGRKREPDLRGILELVMRNTLCESSARPIDPIILLPTDACVPIVVYQPNVVQQWELKTLTLLGMWRATNLNDEEPTVEALQKLHEELIDDDDDELLARPYRVWSPSLHAMETVTVGSFLDPEPINPQFVAVGAARVLRRQRPDYTSTPLVPVS</sequence>
<protein>
    <submittedName>
        <fullName evidence="1">Uncharacterized protein</fullName>
    </submittedName>
</protein>
<evidence type="ECO:0000313" key="1">
    <source>
        <dbReference type="EMBL" id="KAJ7782311.1"/>
    </source>
</evidence>
<keyword evidence="2" id="KW-1185">Reference proteome</keyword>
<accession>A0AAD7P076</accession>
<evidence type="ECO:0000313" key="2">
    <source>
        <dbReference type="Proteomes" id="UP001215280"/>
    </source>
</evidence>
<comment type="caution">
    <text evidence="1">The sequence shown here is derived from an EMBL/GenBank/DDBJ whole genome shotgun (WGS) entry which is preliminary data.</text>
</comment>
<reference evidence="1" key="1">
    <citation type="submission" date="2023-03" db="EMBL/GenBank/DDBJ databases">
        <title>Massive genome expansion in bonnet fungi (Mycena s.s.) driven by repeated elements and novel gene families across ecological guilds.</title>
        <authorList>
            <consortium name="Lawrence Berkeley National Laboratory"/>
            <person name="Harder C.B."/>
            <person name="Miyauchi S."/>
            <person name="Viragh M."/>
            <person name="Kuo A."/>
            <person name="Thoen E."/>
            <person name="Andreopoulos B."/>
            <person name="Lu D."/>
            <person name="Skrede I."/>
            <person name="Drula E."/>
            <person name="Henrissat B."/>
            <person name="Morin E."/>
            <person name="Kohler A."/>
            <person name="Barry K."/>
            <person name="LaButti K."/>
            <person name="Morin E."/>
            <person name="Salamov A."/>
            <person name="Lipzen A."/>
            <person name="Mereny Z."/>
            <person name="Hegedus B."/>
            <person name="Baldrian P."/>
            <person name="Stursova M."/>
            <person name="Weitz H."/>
            <person name="Taylor A."/>
            <person name="Grigoriev I.V."/>
            <person name="Nagy L.G."/>
            <person name="Martin F."/>
            <person name="Kauserud H."/>
        </authorList>
    </citation>
    <scope>NUCLEOTIDE SEQUENCE</scope>
    <source>
        <strain evidence="1">CBHHK188m</strain>
    </source>
</reference>